<proteinExistence type="predicted"/>
<reference evidence="1 2" key="1">
    <citation type="journal article" date="2021" name="Microbiol. Spectr.">
        <title>A Single Bacterium Capable of Oxidation and Reduction of Iron at Circumneutral pH.</title>
        <authorList>
            <person name="Kato S."/>
            <person name="Ohkuma M."/>
        </authorList>
    </citation>
    <scope>NUCLEOTIDE SEQUENCE [LARGE SCALE GENOMIC DNA]</scope>
    <source>
        <strain evidence="1 2">MIZ03</strain>
    </source>
</reference>
<protein>
    <submittedName>
        <fullName evidence="1">Uncharacterized protein</fullName>
    </submittedName>
</protein>
<organism evidence="1 2">
    <name type="scientific">Rhodoferax lithotrophicus</name>
    <dbReference type="NCBI Taxonomy" id="2798804"/>
    <lineage>
        <taxon>Bacteria</taxon>
        <taxon>Pseudomonadati</taxon>
        <taxon>Pseudomonadota</taxon>
        <taxon>Betaproteobacteria</taxon>
        <taxon>Burkholderiales</taxon>
        <taxon>Comamonadaceae</taxon>
        <taxon>Rhodoferax</taxon>
    </lineage>
</organism>
<evidence type="ECO:0000313" key="1">
    <source>
        <dbReference type="EMBL" id="BCO26693.1"/>
    </source>
</evidence>
<dbReference type="EMBL" id="AP024238">
    <property type="protein sequence ID" value="BCO26693.1"/>
    <property type="molecule type" value="Genomic_DNA"/>
</dbReference>
<name>A0ABM7MKJ0_9BURK</name>
<gene>
    <name evidence="1" type="ORF">MIZ03_1576</name>
</gene>
<dbReference type="Proteomes" id="UP000824366">
    <property type="component" value="Chromosome"/>
</dbReference>
<evidence type="ECO:0000313" key="2">
    <source>
        <dbReference type="Proteomes" id="UP000824366"/>
    </source>
</evidence>
<keyword evidence="2" id="KW-1185">Reference proteome</keyword>
<accession>A0ABM7MKJ0</accession>
<sequence>MTARIASIQRRLSAKHTSLNSACAFFNPRVLDWRNPSTFLIQLFPQGAKCAQCGSS</sequence>